<dbReference type="EMBL" id="JBHSTE010000002">
    <property type="protein sequence ID" value="MFC6332288.1"/>
    <property type="molecule type" value="Genomic_DNA"/>
</dbReference>
<evidence type="ECO:0000313" key="2">
    <source>
        <dbReference type="Proteomes" id="UP001596233"/>
    </source>
</evidence>
<protein>
    <recommendedName>
        <fullName evidence="3">DUF4825 domain-containing protein</fullName>
    </recommendedName>
</protein>
<sequence length="179" mass="20701">MRIAIALLQGLLVALLICGLVMIVSQYIEVPTSRQTHLAAMTHHKSEPLTNYNLVDVLSAYIDTSTLSSIRLQHNLLDVEVLLKPDAPYNEQIYDIVPMYIALAFYYGSNIDQLTMKIFAEESRHGKRQQLIQLSIQGNDAWLEQGLDVLENIPWLEQRQWNDLLRIQKSIFWQMNYEV</sequence>
<proteinExistence type="predicted"/>
<accession>A0ABW1V3T3</accession>
<gene>
    <name evidence="1" type="ORF">ACFP56_06600</name>
</gene>
<evidence type="ECO:0000313" key="1">
    <source>
        <dbReference type="EMBL" id="MFC6332288.1"/>
    </source>
</evidence>
<dbReference type="RefSeq" id="WP_379232490.1">
    <property type="nucleotide sequence ID" value="NZ_JBHSTE010000002.1"/>
</dbReference>
<reference evidence="2" key="1">
    <citation type="journal article" date="2019" name="Int. J. Syst. Evol. Microbiol.">
        <title>The Global Catalogue of Microorganisms (GCM) 10K type strain sequencing project: providing services to taxonomists for standard genome sequencing and annotation.</title>
        <authorList>
            <consortium name="The Broad Institute Genomics Platform"/>
            <consortium name="The Broad Institute Genome Sequencing Center for Infectious Disease"/>
            <person name="Wu L."/>
            <person name="Ma J."/>
        </authorList>
    </citation>
    <scope>NUCLEOTIDE SEQUENCE [LARGE SCALE GENOMIC DNA]</scope>
    <source>
        <strain evidence="2">PCU 280</strain>
    </source>
</reference>
<evidence type="ECO:0008006" key="3">
    <source>
        <dbReference type="Google" id="ProtNLM"/>
    </source>
</evidence>
<keyword evidence="2" id="KW-1185">Reference proteome</keyword>
<dbReference type="Proteomes" id="UP001596233">
    <property type="component" value="Unassembled WGS sequence"/>
</dbReference>
<organism evidence="1 2">
    <name type="scientific">Paenibacillus septentrionalis</name>
    <dbReference type="NCBI Taxonomy" id="429342"/>
    <lineage>
        <taxon>Bacteria</taxon>
        <taxon>Bacillati</taxon>
        <taxon>Bacillota</taxon>
        <taxon>Bacilli</taxon>
        <taxon>Bacillales</taxon>
        <taxon>Paenibacillaceae</taxon>
        <taxon>Paenibacillus</taxon>
    </lineage>
</organism>
<comment type="caution">
    <text evidence="1">The sequence shown here is derived from an EMBL/GenBank/DDBJ whole genome shotgun (WGS) entry which is preliminary data.</text>
</comment>
<name>A0ABW1V3T3_9BACL</name>